<feature type="binding site" evidence="9">
    <location>
        <begin position="74"/>
        <end position="76"/>
    </location>
    <ligand>
        <name>NAD(+)</name>
        <dbReference type="ChEBI" id="CHEBI:57540"/>
    </ligand>
</feature>
<dbReference type="Gene3D" id="3.30.360.10">
    <property type="entry name" value="Dihydrodipicolinate Reductase, domain 2"/>
    <property type="match status" value="1"/>
</dbReference>
<dbReference type="EMBL" id="FKLM01000001">
    <property type="protein sequence ID" value="SAY57186.1"/>
    <property type="molecule type" value="Genomic_DNA"/>
</dbReference>
<dbReference type="AlphaFoldDB" id="A0A132Z6G7"/>
<dbReference type="GO" id="GO:0009089">
    <property type="term" value="P:lysine biosynthetic process via diaminopimelate"/>
    <property type="evidence" value="ECO:0007669"/>
    <property type="project" value="UniProtKB-UniRule"/>
</dbReference>
<keyword evidence="7 9" id="KW-0520">NAD</keyword>
<dbReference type="SUPFAM" id="SSF55347">
    <property type="entry name" value="Glyceraldehyde-3-phosphate dehydrogenase-like, C-terminal domain"/>
    <property type="match status" value="1"/>
</dbReference>
<dbReference type="Proteomes" id="UP000469871">
    <property type="component" value="Unassembled WGS sequence"/>
</dbReference>
<dbReference type="InterPro" id="IPR022663">
    <property type="entry name" value="DapB_C"/>
</dbReference>
<dbReference type="PROSITE" id="PS01298">
    <property type="entry name" value="DAPB"/>
    <property type="match status" value="1"/>
</dbReference>
<comment type="subunit">
    <text evidence="9">Homotetramer.</text>
</comment>
<dbReference type="PANTHER" id="PTHR20836:SF7">
    <property type="entry name" value="4-HYDROXY-TETRAHYDRODIPICOLINATE REDUCTASE"/>
    <property type="match status" value="1"/>
</dbReference>
<dbReference type="EMBL" id="JAIFOC010000109">
    <property type="protein sequence ID" value="MBX4223425.1"/>
    <property type="molecule type" value="Genomic_DNA"/>
</dbReference>
<dbReference type="InterPro" id="IPR000846">
    <property type="entry name" value="DapB_N"/>
</dbReference>
<dbReference type="Proteomes" id="UP001139644">
    <property type="component" value="Unassembled WGS sequence"/>
</dbReference>
<dbReference type="Pfam" id="PF05173">
    <property type="entry name" value="DapB_C"/>
    <property type="match status" value="1"/>
</dbReference>
<dbReference type="Proteomes" id="UP000191171">
    <property type="component" value="Unassembled WGS sequence"/>
</dbReference>
<evidence type="ECO:0000313" key="13">
    <source>
        <dbReference type="EMBL" id="KAB7577174.1"/>
    </source>
</evidence>
<feature type="binding site" evidence="9">
    <location>
        <position position="43"/>
    </location>
    <ligand>
        <name>NAD(+)</name>
        <dbReference type="ChEBI" id="CHEBI:57540"/>
    </ligand>
</feature>
<keyword evidence="5 9" id="KW-0220">Diaminopimelate biosynthesis</keyword>
<evidence type="ECO:0000259" key="11">
    <source>
        <dbReference type="Pfam" id="PF01113"/>
    </source>
</evidence>
<name>A0A132Z6G7_ENTFC</name>
<keyword evidence="4 9" id="KW-0521">NADP</keyword>
<dbReference type="GO" id="GO:0050661">
    <property type="term" value="F:NADP binding"/>
    <property type="evidence" value="ECO:0007669"/>
    <property type="project" value="UniProtKB-UniRule"/>
</dbReference>
<evidence type="ECO:0000256" key="2">
    <source>
        <dbReference type="ARBA" id="ARBA00022490"/>
    </source>
</evidence>
<comment type="caution">
    <text evidence="9">Was originally thought to be a dihydrodipicolinate reductase (DHDPR), catalyzing the conversion of dihydrodipicolinate to tetrahydrodipicolinate. However, it was shown in E.coli that the substrate of the enzymatic reaction is not dihydrodipicolinate (DHDP) but in fact (2S,4S)-4-hydroxy-2,3,4,5-tetrahydrodipicolinic acid (HTPA), the product released by the DapA-catalyzed reaction.</text>
</comment>
<comment type="catalytic activity">
    <reaction evidence="9">
        <text>(S)-2,3,4,5-tetrahydrodipicolinate + NAD(+) + H2O = (2S,4S)-4-hydroxy-2,3,4,5-tetrahydrodipicolinate + NADH + H(+)</text>
        <dbReference type="Rhea" id="RHEA:35323"/>
        <dbReference type="ChEBI" id="CHEBI:15377"/>
        <dbReference type="ChEBI" id="CHEBI:15378"/>
        <dbReference type="ChEBI" id="CHEBI:16845"/>
        <dbReference type="ChEBI" id="CHEBI:57540"/>
        <dbReference type="ChEBI" id="CHEBI:57945"/>
        <dbReference type="ChEBI" id="CHEBI:67139"/>
        <dbReference type="EC" id="1.17.1.8"/>
    </reaction>
</comment>
<feature type="binding site" evidence="9">
    <location>
        <position position="131"/>
    </location>
    <ligand>
        <name>(S)-2,3,4,5-tetrahydrodipicolinate</name>
        <dbReference type="ChEBI" id="CHEBI:16845"/>
    </ligand>
</feature>
<evidence type="ECO:0000256" key="8">
    <source>
        <dbReference type="ARBA" id="ARBA00023154"/>
    </source>
</evidence>
<keyword evidence="6 9" id="KW-0560">Oxidoreductase</keyword>
<reference evidence="14" key="5">
    <citation type="journal article" date="2022" name="J. Anim. Sci.">
        <title>Whole genome sequence analyses-based assessment of virulence potential and antimicrobial susceptibilities and resistance of Enterococcus faecium strains isolated from commercial swine and cattle probiotic products.</title>
        <authorList>
            <person name="Shridhar P.B."/>
            <person name="Amachawadi R.G."/>
            <person name="Tokach M."/>
            <person name="Patel I."/>
            <person name="Gangiredla J."/>
            <person name="Mammel M."/>
            <person name="Nagaraja T.G."/>
        </authorList>
    </citation>
    <scope>NUCLEOTIDE SEQUENCE</scope>
    <source>
        <strain evidence="14">EF215</strain>
    </source>
</reference>
<dbReference type="HAMAP" id="MF_00102">
    <property type="entry name" value="DapB"/>
    <property type="match status" value="1"/>
</dbReference>
<dbReference type="STRING" id="1352.AL014_09915"/>
<dbReference type="CDD" id="cd02274">
    <property type="entry name" value="DHDPR_N"/>
    <property type="match status" value="1"/>
</dbReference>
<dbReference type="InterPro" id="IPR022664">
    <property type="entry name" value="DapB_N_CS"/>
</dbReference>
<keyword evidence="2 9" id="KW-0963">Cytoplasm</keyword>
<dbReference type="EMBL" id="WEFP01000001">
    <property type="protein sequence ID" value="KAB7577174.1"/>
    <property type="molecule type" value="Genomic_DNA"/>
</dbReference>
<evidence type="ECO:0000256" key="5">
    <source>
        <dbReference type="ARBA" id="ARBA00022915"/>
    </source>
</evidence>
<proteinExistence type="inferred from homology"/>
<evidence type="ECO:0000313" key="23">
    <source>
        <dbReference type="Proteomes" id="UP001260956"/>
    </source>
</evidence>
<keyword evidence="8 9" id="KW-0457">Lysine biosynthesis</keyword>
<dbReference type="EMBL" id="MVGJ01000006">
    <property type="protein sequence ID" value="OOL83952.1"/>
    <property type="molecule type" value="Genomic_DNA"/>
</dbReference>
<evidence type="ECO:0000256" key="1">
    <source>
        <dbReference type="ARBA" id="ARBA00006642"/>
    </source>
</evidence>
<dbReference type="GO" id="GO:0005829">
    <property type="term" value="C:cytosol"/>
    <property type="evidence" value="ECO:0007669"/>
    <property type="project" value="TreeGrafter"/>
</dbReference>
<comment type="catalytic activity">
    <reaction evidence="9">
        <text>(S)-2,3,4,5-tetrahydrodipicolinate + NADP(+) + H2O = (2S,4S)-4-hydroxy-2,3,4,5-tetrahydrodipicolinate + NADPH + H(+)</text>
        <dbReference type="Rhea" id="RHEA:35331"/>
        <dbReference type="ChEBI" id="CHEBI:15377"/>
        <dbReference type="ChEBI" id="CHEBI:15378"/>
        <dbReference type="ChEBI" id="CHEBI:16845"/>
        <dbReference type="ChEBI" id="CHEBI:57783"/>
        <dbReference type="ChEBI" id="CHEBI:58349"/>
        <dbReference type="ChEBI" id="CHEBI:67139"/>
        <dbReference type="EC" id="1.17.1.8"/>
    </reaction>
</comment>
<dbReference type="Proteomes" id="UP000249070">
    <property type="component" value="Unassembled WGS sequence"/>
</dbReference>
<feature type="domain" description="Dihydrodipicolinate reductase C-terminal" evidence="12">
    <location>
        <begin position="104"/>
        <end position="233"/>
    </location>
</feature>
<dbReference type="UniPathway" id="UPA00034">
    <property type="reaction ID" value="UER00018"/>
</dbReference>
<dbReference type="GO" id="GO:0008839">
    <property type="term" value="F:4-hydroxy-tetrahydrodipicolinate reductase"/>
    <property type="evidence" value="ECO:0007669"/>
    <property type="project" value="UniProtKB-UniRule"/>
</dbReference>
<dbReference type="EMBL" id="QHGU01000058">
    <property type="protein sequence ID" value="PZM55173.1"/>
    <property type="molecule type" value="Genomic_DNA"/>
</dbReference>
<evidence type="ECO:0000313" key="20">
    <source>
        <dbReference type="Proteomes" id="UP000191171"/>
    </source>
</evidence>
<dbReference type="Proteomes" id="UP001260956">
    <property type="component" value="Unassembled WGS sequence"/>
</dbReference>
<dbReference type="EMBL" id="JARPTX010000051">
    <property type="protein sequence ID" value="MDT2370833.1"/>
    <property type="molecule type" value="Genomic_DNA"/>
</dbReference>
<dbReference type="RefSeq" id="WP_002286877.1">
    <property type="nucleotide sequence ID" value="NZ_AP022341.1"/>
</dbReference>
<dbReference type="FunFam" id="3.30.360.10:FF:000009">
    <property type="entry name" value="4-hydroxy-tetrahydrodipicolinate reductase"/>
    <property type="match status" value="1"/>
</dbReference>
<dbReference type="Gene3D" id="3.40.50.720">
    <property type="entry name" value="NAD(P)-binding Rossmann-like Domain"/>
    <property type="match status" value="1"/>
</dbReference>
<evidence type="ECO:0000256" key="4">
    <source>
        <dbReference type="ARBA" id="ARBA00022857"/>
    </source>
</evidence>
<dbReference type="Pfam" id="PF01113">
    <property type="entry name" value="DapB_N"/>
    <property type="match status" value="1"/>
</dbReference>
<evidence type="ECO:0000313" key="14">
    <source>
        <dbReference type="EMBL" id="MBX4223425.1"/>
    </source>
</evidence>
<comment type="caution">
    <text evidence="15">The sequence shown here is derived from an EMBL/GenBank/DDBJ whole genome shotgun (WGS) entry which is preliminary data.</text>
</comment>
<dbReference type="InterPro" id="IPR023940">
    <property type="entry name" value="DHDPR_bac"/>
</dbReference>
<organism evidence="15 23">
    <name type="scientific">Enterococcus faecium</name>
    <name type="common">Streptococcus faecium</name>
    <dbReference type="NCBI Taxonomy" id="1352"/>
    <lineage>
        <taxon>Bacteria</taxon>
        <taxon>Bacillati</taxon>
        <taxon>Bacillota</taxon>
        <taxon>Bacilli</taxon>
        <taxon>Lactobacillales</taxon>
        <taxon>Enterococcaceae</taxon>
        <taxon>Enterococcus</taxon>
    </lineage>
</organism>
<dbReference type="OMA" id="HHPNKAD"/>
<comment type="similarity">
    <text evidence="1 9">Belongs to the DapB family.</text>
</comment>
<comment type="pathway">
    <text evidence="9">Amino-acid biosynthesis; L-lysine biosynthesis via DAP pathway; (S)-tetrahydrodipicolinate from L-aspartate: step 4/4.</text>
</comment>
<reference evidence="13 22" key="4">
    <citation type="submission" date="2019-10" db="EMBL/GenBank/DDBJ databases">
        <title>Evolutionary dynamics of vancomycin-resistant Enterococcus faecium during gastrointestinal tract colonization and bloodstream infection in immunocompromised pediatric patients.</title>
        <authorList>
            <person name="Chilambi G.S."/>
            <person name="Nordstrom H.R."/>
            <person name="Evans D.R."/>
            <person name="Ferrolino J."/>
            <person name="Hayden R.T."/>
            <person name="Maron G.M."/>
            <person name="Vo A.N."/>
            <person name="Gilmore M.S."/>
            <person name="Wolf J."/>
            <person name="Rosch J.W."/>
            <person name="Van Tyne D."/>
        </authorList>
    </citation>
    <scope>NUCLEOTIDE SEQUENCE [LARGE SCALE GENOMIC DNA]</scope>
    <source>
        <strain evidence="13 22">VRECG27</strain>
    </source>
</reference>
<evidence type="ECO:0000313" key="22">
    <source>
        <dbReference type="Proteomes" id="UP000469871"/>
    </source>
</evidence>
<dbReference type="PANTHER" id="PTHR20836">
    <property type="entry name" value="DIHYDRODIPICOLINATE REDUCTASE"/>
    <property type="match status" value="1"/>
</dbReference>
<feature type="active site" description="Proton donor/acceptor" evidence="9">
    <location>
        <position position="130"/>
    </location>
</feature>
<evidence type="ECO:0000313" key="16">
    <source>
        <dbReference type="EMBL" id="OOL83952.1"/>
    </source>
</evidence>
<evidence type="ECO:0000313" key="19">
    <source>
        <dbReference type="Proteomes" id="UP000183509"/>
    </source>
</evidence>
<dbReference type="EC" id="1.17.1.8" evidence="9 10"/>
<dbReference type="GeneID" id="66453419"/>
<evidence type="ECO:0000313" key="21">
    <source>
        <dbReference type="Proteomes" id="UP000249070"/>
    </source>
</evidence>
<dbReference type="GO" id="GO:0051287">
    <property type="term" value="F:NAD binding"/>
    <property type="evidence" value="ECO:0007669"/>
    <property type="project" value="UniProtKB-UniRule"/>
</dbReference>
<feature type="domain" description="Dihydrodipicolinate reductase N-terminal" evidence="11">
    <location>
        <begin position="1"/>
        <end position="101"/>
    </location>
</feature>
<comment type="subcellular location">
    <subcellularLocation>
        <location evidence="9">Cytoplasm</location>
    </subcellularLocation>
</comment>
<evidence type="ECO:0000313" key="15">
    <source>
        <dbReference type="EMBL" id="MDT2370833.1"/>
    </source>
</evidence>
<evidence type="ECO:0000256" key="3">
    <source>
        <dbReference type="ARBA" id="ARBA00022605"/>
    </source>
</evidence>
<dbReference type="Proteomes" id="UP000183509">
    <property type="component" value="Unassembled WGS sequence"/>
</dbReference>
<feature type="binding site" evidence="9">
    <location>
        <begin position="140"/>
        <end position="141"/>
    </location>
    <ligand>
        <name>(S)-2,3,4,5-tetrahydrodipicolinate</name>
        <dbReference type="ChEBI" id="CHEBI:16845"/>
    </ligand>
</feature>
<dbReference type="SUPFAM" id="SSF51735">
    <property type="entry name" value="NAD(P)-binding Rossmann-fold domains"/>
    <property type="match status" value="1"/>
</dbReference>
<keyword evidence="3 9" id="KW-0028">Amino-acid biosynthesis</keyword>
<protein>
    <recommendedName>
        <fullName evidence="9 10">4-hydroxy-tetrahydrodipicolinate reductase</fullName>
        <shortName evidence="9">HTPA reductase</shortName>
        <ecNumber evidence="9 10">1.17.1.8</ecNumber>
    </recommendedName>
</protein>
<reference evidence="16 20" key="2">
    <citation type="submission" date="2017-02" db="EMBL/GenBank/DDBJ databases">
        <title>Clonality and virulence of isolates of VRE in Hematopoietic Stem Cell Transplanted (HSCT) patients.</title>
        <authorList>
            <person name="Marchi A.P."/>
            <person name="Martins R.C."/>
            <person name="Marie S.K."/>
            <person name="Levin A.S."/>
            <person name="Costa S.F."/>
        </authorList>
    </citation>
    <scope>NUCLEOTIDE SEQUENCE [LARGE SCALE GENOMIC DNA]</scope>
    <source>
        <strain evidence="16 20">LIM1759</strain>
    </source>
</reference>
<sequence>MKIGLIGSGQMGNRVEEVAQERGDTVLLLRTAPKEATTLAFTELPELLIDFSHPDNLEKILSYSLSYQLPLVIGTTGYTQSQFQEIKEHAKHVPVMYSANFSFGIMVMNQLIKQAAAMLQGWQIELIEKHHSRKKDAPSGTANMLLQTIQEVQKLQPVYNWQGKKREENQIGVHSIRAGSLPGEHDVLFAATDEIFTIKHESFSNRIFAAGAVEAADWLKDQSPGYYKLEDLLMDKGV</sequence>
<accession>A0A132Z6G7</accession>
<comment type="caution">
    <text evidence="9">Lacks conserved residue(s) required for the propagation of feature annotation.</text>
</comment>
<evidence type="ECO:0000256" key="9">
    <source>
        <dbReference type="HAMAP-Rule" id="MF_00102"/>
    </source>
</evidence>
<evidence type="ECO:0000256" key="10">
    <source>
        <dbReference type="NCBIfam" id="TIGR00036"/>
    </source>
</evidence>
<reference evidence="18 19" key="1">
    <citation type="submission" date="2016-04" db="EMBL/GenBank/DDBJ databases">
        <authorList>
            <person name="Millard A."/>
        </authorList>
    </citation>
    <scope>NUCLEOTIDE SEQUENCE [LARGE SCALE GENOMIC DNA]</scope>
    <source>
        <strain evidence="18">Isolate 22</strain>
    </source>
</reference>
<gene>
    <name evidence="9 15" type="primary">dapB</name>
    <name evidence="16" type="ORF">B1P95_01160</name>
    <name evidence="17" type="ORF">DKP91_10870</name>
    <name evidence="18" type="ORF">DTPHA_600010</name>
    <name evidence="13" type="ORF">GBM73_07525</name>
    <name evidence="14" type="ORF">KYX88_11475</name>
    <name evidence="15" type="ORF">P6Z85_11900</name>
</gene>
<reference evidence="17 21" key="3">
    <citation type="submission" date="2018-05" db="EMBL/GenBank/DDBJ databases">
        <title>Vancomycin-resistant Enterococcus faecium strain from Chelyabinsk, Russia.</title>
        <authorList>
            <person name="Gostev V."/>
            <person name="Goncharov A."/>
            <person name="Kolodzhieva V."/>
            <person name="Suvorov A."/>
            <person name="Sidorenko S."/>
            <person name="Zueva L."/>
        </authorList>
    </citation>
    <scope>NUCLEOTIDE SEQUENCE [LARGE SCALE GENOMIC DNA]</scope>
    <source>
        <strain evidence="17 21">20</strain>
    </source>
</reference>
<comment type="function">
    <text evidence="9">Catalyzes the conversion of 4-hydroxy-tetrahydrodipicolinate (HTPA) to tetrahydrodipicolinate.</text>
</comment>
<dbReference type="PIRSF" id="PIRSF000161">
    <property type="entry name" value="DHPR"/>
    <property type="match status" value="1"/>
</dbReference>
<dbReference type="NCBIfam" id="TIGR00036">
    <property type="entry name" value="dapB"/>
    <property type="match status" value="1"/>
</dbReference>
<dbReference type="GO" id="GO:0016726">
    <property type="term" value="F:oxidoreductase activity, acting on CH or CH2 groups, NAD or NADP as acceptor"/>
    <property type="evidence" value="ECO:0007669"/>
    <property type="project" value="UniProtKB-UniRule"/>
</dbReference>
<feature type="active site" description="Proton donor" evidence="9">
    <location>
        <position position="134"/>
    </location>
</feature>
<evidence type="ECO:0000313" key="17">
    <source>
        <dbReference type="EMBL" id="PZM55173.1"/>
    </source>
</evidence>
<evidence type="ECO:0000313" key="18">
    <source>
        <dbReference type="EMBL" id="SAY57186.1"/>
    </source>
</evidence>
<evidence type="ECO:0000256" key="6">
    <source>
        <dbReference type="ARBA" id="ARBA00023002"/>
    </source>
</evidence>
<dbReference type="InterPro" id="IPR036291">
    <property type="entry name" value="NAD(P)-bd_dom_sf"/>
</dbReference>
<feature type="binding site" evidence="9">
    <location>
        <begin position="98"/>
        <end position="101"/>
    </location>
    <ligand>
        <name>NAD(+)</name>
        <dbReference type="ChEBI" id="CHEBI:57540"/>
    </ligand>
</feature>
<evidence type="ECO:0000256" key="7">
    <source>
        <dbReference type="ARBA" id="ARBA00023027"/>
    </source>
</evidence>
<reference evidence="15" key="6">
    <citation type="submission" date="2023-03" db="EMBL/GenBank/DDBJ databases">
        <authorList>
            <person name="Shen W."/>
            <person name="Cai J."/>
        </authorList>
    </citation>
    <scope>NUCLEOTIDE SEQUENCE</scope>
    <source>
        <strain evidence="15">B1010-2</strain>
    </source>
</reference>
<dbReference type="GO" id="GO:0019877">
    <property type="term" value="P:diaminopimelate biosynthetic process"/>
    <property type="evidence" value="ECO:0007669"/>
    <property type="project" value="UniProtKB-UniRule"/>
</dbReference>
<evidence type="ECO:0000259" key="12">
    <source>
        <dbReference type="Pfam" id="PF05173"/>
    </source>
</evidence>